<dbReference type="OrthoDB" id="190089at2759"/>
<dbReference type="SMART" id="SM00587">
    <property type="entry name" value="CHK"/>
    <property type="match status" value="1"/>
</dbReference>
<dbReference type="Gene3D" id="3.90.1200.10">
    <property type="match status" value="1"/>
</dbReference>
<dbReference type="InterPro" id="IPR004119">
    <property type="entry name" value="EcKL"/>
</dbReference>
<dbReference type="Proteomes" id="UP001153636">
    <property type="component" value="Chromosome 3"/>
</dbReference>
<dbReference type="SUPFAM" id="SSF56112">
    <property type="entry name" value="Protein kinase-like (PK-like)"/>
    <property type="match status" value="1"/>
</dbReference>
<organism evidence="3 4">
    <name type="scientific">Psylliodes chrysocephalus</name>
    <dbReference type="NCBI Taxonomy" id="3402493"/>
    <lineage>
        <taxon>Eukaryota</taxon>
        <taxon>Metazoa</taxon>
        <taxon>Ecdysozoa</taxon>
        <taxon>Arthropoda</taxon>
        <taxon>Hexapoda</taxon>
        <taxon>Insecta</taxon>
        <taxon>Pterygota</taxon>
        <taxon>Neoptera</taxon>
        <taxon>Endopterygota</taxon>
        <taxon>Coleoptera</taxon>
        <taxon>Polyphaga</taxon>
        <taxon>Cucujiformia</taxon>
        <taxon>Chrysomeloidea</taxon>
        <taxon>Chrysomelidae</taxon>
        <taxon>Galerucinae</taxon>
        <taxon>Alticini</taxon>
        <taxon>Psylliodes</taxon>
    </lineage>
</organism>
<dbReference type="EMBL" id="OV651815">
    <property type="protein sequence ID" value="CAH1108538.1"/>
    <property type="molecule type" value="Genomic_DNA"/>
</dbReference>
<evidence type="ECO:0000259" key="2">
    <source>
        <dbReference type="SMART" id="SM00587"/>
    </source>
</evidence>
<keyword evidence="1" id="KW-0175">Coiled coil</keyword>
<evidence type="ECO:0000256" key="1">
    <source>
        <dbReference type="SAM" id="Coils"/>
    </source>
</evidence>
<evidence type="ECO:0000313" key="4">
    <source>
        <dbReference type="Proteomes" id="UP001153636"/>
    </source>
</evidence>
<evidence type="ECO:0000313" key="3">
    <source>
        <dbReference type="EMBL" id="CAH1108538.1"/>
    </source>
</evidence>
<dbReference type="PANTHER" id="PTHR11012:SF30">
    <property type="entry name" value="PROTEIN KINASE-LIKE DOMAIN-CONTAINING"/>
    <property type="match status" value="1"/>
</dbReference>
<reference evidence="3" key="1">
    <citation type="submission" date="2022-01" db="EMBL/GenBank/DDBJ databases">
        <authorList>
            <person name="King R."/>
        </authorList>
    </citation>
    <scope>NUCLEOTIDE SEQUENCE</scope>
</reference>
<dbReference type="AlphaFoldDB" id="A0A9P0CYF7"/>
<accession>A0A9P0CYF7</accession>
<gene>
    <name evidence="3" type="ORF">PSYICH_LOCUS9448</name>
</gene>
<proteinExistence type="predicted"/>
<keyword evidence="4" id="KW-1185">Reference proteome</keyword>
<protein>
    <recommendedName>
        <fullName evidence="2">CHK kinase-like domain-containing protein</fullName>
    </recommendedName>
</protein>
<dbReference type="InterPro" id="IPR015897">
    <property type="entry name" value="CHK_kinase-like"/>
</dbReference>
<dbReference type="InterPro" id="IPR011009">
    <property type="entry name" value="Kinase-like_dom_sf"/>
</dbReference>
<name>A0A9P0CYF7_9CUCU</name>
<dbReference type="Pfam" id="PF02958">
    <property type="entry name" value="EcKL"/>
    <property type="match status" value="1"/>
</dbReference>
<feature type="domain" description="CHK kinase-like" evidence="2">
    <location>
        <begin position="160"/>
        <end position="362"/>
    </location>
</feature>
<dbReference type="PANTHER" id="PTHR11012">
    <property type="entry name" value="PROTEIN KINASE-LIKE DOMAIN-CONTAINING"/>
    <property type="match status" value="1"/>
</dbReference>
<sequence length="447" mass="51899">MNLYKRSLFNRPILVKIYLFVNIYRHRSTHCFKMGVNSKDVQKWIDEVMAKEGISNYKLNMSGSSSKGDGYLGEINFVKVTADVGKQDDKEYDMVIKTAKSNDELRKKSPIAETYLREIQIYTEVLPAIKQLQKEYSIKNPCASYVTCYTTCKEDKKESLVLANLKTLGYTVHDRTKHQNFDHVLFVFKTYARWHGASMALKKKKPDLFRSITKNMTDQPDLLGQFFVMSGMVPVLKKYCQQGLDLLRKNGKELAAKKIEKEANNVEEMLGSMTLNNDREADTEAVILHGDCWNNNMMFKYKGDDTSKPIDLVFIDYQLSRVASPILDLSYYLYATADKSTLDKLDYLLEEYHKELTNYLRQFNIKSDDILTLKRLKSSWKKYGRFGLGMAGMITRIELCQEDEVVDFTQKIGDGSMVDLEITAIRLQKEYDTRLFNVYYHFAEKFL</sequence>
<feature type="coiled-coil region" evidence="1">
    <location>
        <begin position="249"/>
        <end position="276"/>
    </location>
</feature>